<organism evidence="3 4">
    <name type="scientific">Favolaschia claudopus</name>
    <dbReference type="NCBI Taxonomy" id="2862362"/>
    <lineage>
        <taxon>Eukaryota</taxon>
        <taxon>Fungi</taxon>
        <taxon>Dikarya</taxon>
        <taxon>Basidiomycota</taxon>
        <taxon>Agaricomycotina</taxon>
        <taxon>Agaricomycetes</taxon>
        <taxon>Agaricomycetidae</taxon>
        <taxon>Agaricales</taxon>
        <taxon>Marasmiineae</taxon>
        <taxon>Mycenaceae</taxon>
        <taxon>Favolaschia</taxon>
    </lineage>
</organism>
<evidence type="ECO:0000256" key="2">
    <source>
        <dbReference type="SAM" id="MobiDB-lite"/>
    </source>
</evidence>
<keyword evidence="4" id="KW-1185">Reference proteome</keyword>
<keyword evidence="1" id="KW-0175">Coiled coil</keyword>
<name>A0AAV9Z3L8_9AGAR</name>
<proteinExistence type="predicted"/>
<dbReference type="AlphaFoldDB" id="A0AAV9Z3L8"/>
<feature type="region of interest" description="Disordered" evidence="2">
    <location>
        <begin position="495"/>
        <end position="547"/>
    </location>
</feature>
<feature type="compositionally biased region" description="Acidic residues" evidence="2">
    <location>
        <begin position="537"/>
        <end position="547"/>
    </location>
</feature>
<accession>A0AAV9Z3L8</accession>
<protein>
    <submittedName>
        <fullName evidence="3">Uncharacterized protein</fullName>
    </submittedName>
</protein>
<reference evidence="3 4" key="1">
    <citation type="journal article" date="2024" name="J Genomics">
        <title>Draft genome sequencing and assembly of Favolaschia claudopus CIRM-BRFM 2984 isolated from oak limbs.</title>
        <authorList>
            <person name="Navarro D."/>
            <person name="Drula E."/>
            <person name="Chaduli D."/>
            <person name="Cazenave R."/>
            <person name="Ahrendt S."/>
            <person name="Wang J."/>
            <person name="Lipzen A."/>
            <person name="Daum C."/>
            <person name="Barry K."/>
            <person name="Grigoriev I.V."/>
            <person name="Favel A."/>
            <person name="Rosso M.N."/>
            <person name="Martin F."/>
        </authorList>
    </citation>
    <scope>NUCLEOTIDE SEQUENCE [LARGE SCALE GENOMIC DNA]</scope>
    <source>
        <strain evidence="3 4">CIRM-BRFM 2984</strain>
    </source>
</reference>
<evidence type="ECO:0000256" key="1">
    <source>
        <dbReference type="SAM" id="Coils"/>
    </source>
</evidence>
<feature type="coiled-coil region" evidence="1">
    <location>
        <begin position="743"/>
        <end position="773"/>
    </location>
</feature>
<evidence type="ECO:0000313" key="4">
    <source>
        <dbReference type="Proteomes" id="UP001362999"/>
    </source>
</evidence>
<dbReference type="EMBL" id="JAWWNJ010000219">
    <property type="protein sequence ID" value="KAK6969592.1"/>
    <property type="molecule type" value="Genomic_DNA"/>
</dbReference>
<feature type="compositionally biased region" description="Basic and acidic residues" evidence="2">
    <location>
        <begin position="160"/>
        <end position="182"/>
    </location>
</feature>
<gene>
    <name evidence="3" type="ORF">R3P38DRAFT_3242965</name>
</gene>
<comment type="caution">
    <text evidence="3">The sequence shown here is derived from an EMBL/GenBank/DDBJ whole genome shotgun (WGS) entry which is preliminary data.</text>
</comment>
<feature type="region of interest" description="Disordered" evidence="2">
    <location>
        <begin position="153"/>
        <end position="239"/>
    </location>
</feature>
<evidence type="ECO:0000313" key="3">
    <source>
        <dbReference type="EMBL" id="KAK6969592.1"/>
    </source>
</evidence>
<dbReference type="Proteomes" id="UP001362999">
    <property type="component" value="Unassembled WGS sequence"/>
</dbReference>
<sequence length="829" mass="94634">MPEYREEDIFKIWIKLFMNYAKANLGPDALKFKIKGIHGDLIKSELNDVEKRENRLLSYAASLTVEIFAQGFHRAWAMRMKHLALAVPDNHGLLISEVWAMFPSTLRDQLSSNYASWDEFFPAPWFKDAAPRKEFKLERPSSSPLTYQLNHIMPPTWRGADPDRRPVAERPKAGDRAWDEPLRYPVPTQSNEPGFDVLGSVPLPGLEPTPPTRVRKDRVKKAEGETTTAKKKKGRTVSSNHRVTDFFTNSTAASQSASSTTAESMNGISSKLASLGGMQVPKKDENEKYTERDIDHALYLWPEYLLPDLKSKSSLTGVGLELVGLEHDNRDIVLDLKHCFLEIEPLLHSSPQIFTAEDWEGVSHVPADKRGFKVVIALEMETHTLAWVSKDANCRVYWFSRADIEFVRPHRVPHIVWDYWNWCKYTVRLRDDISFTQKLALKPAVDLTPTEHALLVQEFGAINPLVEYLEKRRASGFFQCGPKAAKALKSKKKKAAAAKKSTKQQTIDQMFKSKTAAPAESDSDDDDPFGGSLPPLTDDEEDESDLEEDLDKIDDFGEIQKYVDPRDEVGTAVQYPFPKRDWTLVRDVNRAKIKTRLCISGDGSSWTVLKPPRSSAKLSPDDEPIDVFRQKVDTLWWLETLTRIKENTRLYTVGPMDFYGHARAMKRGRGWIIAPCFFHPSLSKDHQLAVQKSWLSIGTWRVGYPKFSKAAMKKEVKLRKEARDELKGKKYTAVDFTKLVQRKRAAKRREERLKQAKKAAKVAEKKVKKRRGKATMKDVDVSMPFAFKSERLNNLGRDEEGRVRLQHRATEILGIKRRAKRGSKKGSKK</sequence>